<feature type="compositionally biased region" description="Polar residues" evidence="1">
    <location>
        <begin position="366"/>
        <end position="384"/>
    </location>
</feature>
<keyword evidence="3" id="KW-1185">Reference proteome</keyword>
<comment type="caution">
    <text evidence="2">The sequence shown here is derived from an EMBL/GenBank/DDBJ whole genome shotgun (WGS) entry which is preliminary data.</text>
</comment>
<reference evidence="2 3" key="1">
    <citation type="submission" date="2014-05" db="EMBL/GenBank/DDBJ databases">
        <title>Draft genome sequence of a rare smut relative, Tilletiaria anomala UBC 951.</title>
        <authorList>
            <consortium name="DOE Joint Genome Institute"/>
            <person name="Toome M."/>
            <person name="Kuo A."/>
            <person name="Henrissat B."/>
            <person name="Lipzen A."/>
            <person name="Tritt A."/>
            <person name="Yoshinaga Y."/>
            <person name="Zane M."/>
            <person name="Barry K."/>
            <person name="Grigoriev I.V."/>
            <person name="Spatafora J.W."/>
            <person name="Aimea M.C."/>
        </authorList>
    </citation>
    <scope>NUCLEOTIDE SEQUENCE [LARGE SCALE GENOMIC DNA]</scope>
    <source>
        <strain evidence="2 3">UBC 951</strain>
    </source>
</reference>
<organism evidence="2 3">
    <name type="scientific">Tilletiaria anomala (strain ATCC 24038 / CBS 436.72 / UBC 951)</name>
    <dbReference type="NCBI Taxonomy" id="1037660"/>
    <lineage>
        <taxon>Eukaryota</taxon>
        <taxon>Fungi</taxon>
        <taxon>Dikarya</taxon>
        <taxon>Basidiomycota</taxon>
        <taxon>Ustilaginomycotina</taxon>
        <taxon>Exobasidiomycetes</taxon>
        <taxon>Georgefischeriales</taxon>
        <taxon>Tilletiariaceae</taxon>
        <taxon>Tilletiaria</taxon>
    </lineage>
</organism>
<accession>A0A066WNX4</accession>
<feature type="compositionally biased region" description="Basic residues" evidence="1">
    <location>
        <begin position="338"/>
        <end position="352"/>
    </location>
</feature>
<name>A0A066WNX4_TILAU</name>
<dbReference type="GeneID" id="25261748"/>
<evidence type="ECO:0000256" key="1">
    <source>
        <dbReference type="SAM" id="MobiDB-lite"/>
    </source>
</evidence>
<dbReference type="HOGENOM" id="CLU_657530_0_0_1"/>
<dbReference type="InParanoid" id="A0A066WNX4"/>
<protein>
    <submittedName>
        <fullName evidence="2">Uncharacterized protein</fullName>
    </submittedName>
</protein>
<feature type="compositionally biased region" description="Basic residues" evidence="1">
    <location>
        <begin position="85"/>
        <end position="110"/>
    </location>
</feature>
<feature type="region of interest" description="Disordered" evidence="1">
    <location>
        <begin position="77"/>
        <end position="112"/>
    </location>
</feature>
<evidence type="ECO:0000313" key="3">
    <source>
        <dbReference type="Proteomes" id="UP000027361"/>
    </source>
</evidence>
<dbReference type="Proteomes" id="UP000027361">
    <property type="component" value="Unassembled WGS sequence"/>
</dbReference>
<proteinExistence type="predicted"/>
<dbReference type="AlphaFoldDB" id="A0A066WNX4"/>
<feature type="region of interest" description="Disordered" evidence="1">
    <location>
        <begin position="335"/>
        <end position="385"/>
    </location>
</feature>
<sequence>MIREEECWRAVAPRLGAASLGRGHYVSGGRIVFRCVESTGGEGRADCASTDVRAGTLNGDKVRCAVRVSERVDVHVPGRLEGQRARARHEGRRRRQPRGSQRRGRCRRGHAQGGAAMQPLLVLLNNAADTAAWHRSAALCICLGRCCRHAALVLASATSVATASGGGDVRRVHIVADSLSFIDLDLWEVLGRAHRGDAMVGRAVVAQEGAGGAGETCAERERVGHQDARSGRHAGARRVGFRGWVEGVSVRRAGATMGGWDTALALMDVLRGRRCGRAGRGGWGGFPPMLHHLLLNTVMYCAACFIHGKAPFIKSASPKLTYGQRCNGAHRLGGVSARRARGRRASGPRIRHNQGAGRPAPGVSGAQHSTTQQHTSKFAHSIKSQSRHAMEIGRWIDRLRVTTAEQYERGIVHIHTMH</sequence>
<dbReference type="EMBL" id="JMSN01000007">
    <property type="protein sequence ID" value="KDN52704.1"/>
    <property type="molecule type" value="Genomic_DNA"/>
</dbReference>
<dbReference type="RefSeq" id="XP_013245543.1">
    <property type="nucleotide sequence ID" value="XM_013390089.1"/>
</dbReference>
<gene>
    <name evidence="2" type="ORF">K437DRAFT_162058</name>
</gene>
<evidence type="ECO:0000313" key="2">
    <source>
        <dbReference type="EMBL" id="KDN52704.1"/>
    </source>
</evidence>